<dbReference type="PANTHER" id="PTHR12879:SF8">
    <property type="entry name" value="SPHINGOLIPID DELTA(4)-DESATURASE DES1"/>
    <property type="match status" value="1"/>
</dbReference>
<feature type="domain" description="Fatty acid desaturase" evidence="2">
    <location>
        <begin position="42"/>
        <end position="285"/>
    </location>
</feature>
<gene>
    <name evidence="3" type="ORF">JQN84_29460</name>
</gene>
<dbReference type="PANTHER" id="PTHR12879">
    <property type="entry name" value="SPHINGOLIPID DELTA 4 DESATURASE/C-4 HYDROXYLASE PROTEIN DES2"/>
    <property type="match status" value="1"/>
</dbReference>
<dbReference type="InterPro" id="IPR005804">
    <property type="entry name" value="FA_desaturase_dom"/>
</dbReference>
<evidence type="ECO:0000313" key="4">
    <source>
        <dbReference type="Proteomes" id="UP000809587"/>
    </source>
</evidence>
<proteinExistence type="predicted"/>
<keyword evidence="1" id="KW-1133">Transmembrane helix</keyword>
<protein>
    <submittedName>
        <fullName evidence="3">Fatty acid desaturase</fullName>
    </submittedName>
</protein>
<feature type="transmembrane region" description="Helical" evidence="1">
    <location>
        <begin position="12"/>
        <end position="29"/>
    </location>
</feature>
<feature type="transmembrane region" description="Helical" evidence="1">
    <location>
        <begin position="41"/>
        <end position="61"/>
    </location>
</feature>
<keyword evidence="1" id="KW-0812">Transmembrane</keyword>
<keyword evidence="1" id="KW-0472">Membrane</keyword>
<sequence>MRVWKNSPLDSILVAYSVVHLLAMFWFAAAWDSAATGQRAAMAVGTCFLITYNIIVVTHLFTHQSWFVSGRLNALVSLINSINVGQSVQAYQLTHVRNHHRFNNDVKGPDGSTRDLSSTYRDGKAGEHAPLISYAVGGAVSSLVGRAREVLAGAWLWRVRRTETTIMSLVAHREPRQGRELRQVQLDRAAHCLSLVAFATLSWRWALFGYLPAFFLALILVNVQNYYRHYGADPHDRAADSVSHYGRLYNLLAFNDGYHQEHHLSPTTHWSRLPAVREKARNRLDATTRIVSPVPAMVGFLDVRRALLHRSAGVGGDAAASGPRRSGSR</sequence>
<name>A0ABS2JKB4_9ACTN</name>
<dbReference type="Pfam" id="PF00487">
    <property type="entry name" value="FA_desaturase"/>
    <property type="match status" value="1"/>
</dbReference>
<comment type="caution">
    <text evidence="3">The sequence shown here is derived from an EMBL/GenBank/DDBJ whole genome shotgun (WGS) entry which is preliminary data.</text>
</comment>
<dbReference type="Proteomes" id="UP000809587">
    <property type="component" value="Unassembled WGS sequence"/>
</dbReference>
<evidence type="ECO:0000256" key="1">
    <source>
        <dbReference type="SAM" id="Phobius"/>
    </source>
</evidence>
<dbReference type="CDD" id="cd01060">
    <property type="entry name" value="Membrane-FADS-like"/>
    <property type="match status" value="1"/>
</dbReference>
<feature type="transmembrane region" description="Helical" evidence="1">
    <location>
        <begin position="209"/>
        <end position="227"/>
    </location>
</feature>
<reference evidence="3 4" key="1">
    <citation type="submission" date="2021-02" db="EMBL/GenBank/DDBJ databases">
        <authorList>
            <person name="Lee D.-H."/>
        </authorList>
    </citation>
    <scope>NUCLEOTIDE SEQUENCE [LARGE SCALE GENOMIC DNA]</scope>
    <source>
        <strain evidence="3 4">MMS20-R2-29</strain>
    </source>
</reference>
<evidence type="ECO:0000259" key="2">
    <source>
        <dbReference type="Pfam" id="PF00487"/>
    </source>
</evidence>
<organism evidence="3 4">
    <name type="scientific">Micromonospora humidisoli</name>
    <dbReference type="NCBI Taxonomy" id="2807622"/>
    <lineage>
        <taxon>Bacteria</taxon>
        <taxon>Bacillati</taxon>
        <taxon>Actinomycetota</taxon>
        <taxon>Actinomycetes</taxon>
        <taxon>Micromonosporales</taxon>
        <taxon>Micromonosporaceae</taxon>
        <taxon>Micromonospora</taxon>
    </lineage>
</organism>
<keyword evidence="4" id="KW-1185">Reference proteome</keyword>
<evidence type="ECO:0000313" key="3">
    <source>
        <dbReference type="EMBL" id="MBM7086666.1"/>
    </source>
</evidence>
<dbReference type="EMBL" id="JAFEUO010000011">
    <property type="protein sequence ID" value="MBM7086666.1"/>
    <property type="molecule type" value="Genomic_DNA"/>
</dbReference>
<accession>A0ABS2JKB4</accession>